<comment type="caution">
    <text evidence="5">The sequence shown here is derived from an EMBL/GenBank/DDBJ whole genome shotgun (WGS) entry which is preliminary data.</text>
</comment>
<protein>
    <submittedName>
        <fullName evidence="5">Response regulator</fullName>
    </submittedName>
</protein>
<reference evidence="5 6" key="1">
    <citation type="submission" date="2024-09" db="EMBL/GenBank/DDBJ databases">
        <authorList>
            <person name="Sun Q."/>
            <person name="Mori K."/>
        </authorList>
    </citation>
    <scope>NUCLEOTIDE SEQUENCE [LARGE SCALE GENOMIC DNA]</scope>
    <source>
        <strain evidence="5 6">CGMCC 1.12926</strain>
    </source>
</reference>
<dbReference type="InterPro" id="IPR050595">
    <property type="entry name" value="Bact_response_regulator"/>
</dbReference>
<keyword evidence="2" id="KW-0902">Two-component regulatory system</keyword>
<feature type="domain" description="Response regulatory" evidence="4">
    <location>
        <begin position="5"/>
        <end position="125"/>
    </location>
</feature>
<dbReference type="SUPFAM" id="SSF52172">
    <property type="entry name" value="CheY-like"/>
    <property type="match status" value="1"/>
</dbReference>
<evidence type="ECO:0000259" key="4">
    <source>
        <dbReference type="PROSITE" id="PS50110"/>
    </source>
</evidence>
<accession>A0ABV6BR62</accession>
<evidence type="ECO:0000313" key="6">
    <source>
        <dbReference type="Proteomes" id="UP001589734"/>
    </source>
</evidence>
<evidence type="ECO:0000256" key="2">
    <source>
        <dbReference type="ARBA" id="ARBA00023012"/>
    </source>
</evidence>
<evidence type="ECO:0000256" key="3">
    <source>
        <dbReference type="PROSITE-ProRule" id="PRU00169"/>
    </source>
</evidence>
<sequence length="139" mass="16135">MKYKNILLVNDDTDDAEIFVSVLNAINHSIRSTVEYSALEALKKLQDSKLSPDIIFLDYNMPYLDGTGFLELLRNIKGFKKIPVVLYSRNSGVMLQDAVEKFKRVQFLKKRANFRKLFESLQKIIISEKSIKKNFDLKL</sequence>
<dbReference type="SMART" id="SM00448">
    <property type="entry name" value="REC"/>
    <property type="match status" value="1"/>
</dbReference>
<name>A0ABV6BR62_9FLAO</name>
<dbReference type="RefSeq" id="WP_379685583.1">
    <property type="nucleotide sequence ID" value="NZ_JBHLYW010000007.1"/>
</dbReference>
<keyword evidence="1 3" id="KW-0597">Phosphoprotein</keyword>
<dbReference type="Proteomes" id="UP001589734">
    <property type="component" value="Unassembled WGS sequence"/>
</dbReference>
<dbReference type="PANTHER" id="PTHR44591">
    <property type="entry name" value="STRESS RESPONSE REGULATOR PROTEIN 1"/>
    <property type="match status" value="1"/>
</dbReference>
<evidence type="ECO:0000256" key="1">
    <source>
        <dbReference type="ARBA" id="ARBA00022553"/>
    </source>
</evidence>
<dbReference type="InterPro" id="IPR011006">
    <property type="entry name" value="CheY-like_superfamily"/>
</dbReference>
<dbReference type="PANTHER" id="PTHR44591:SF14">
    <property type="entry name" value="PROTEIN PILG"/>
    <property type="match status" value="1"/>
</dbReference>
<evidence type="ECO:0000313" key="5">
    <source>
        <dbReference type="EMBL" id="MFC0076529.1"/>
    </source>
</evidence>
<dbReference type="PROSITE" id="PS50110">
    <property type="entry name" value="RESPONSE_REGULATORY"/>
    <property type="match status" value="1"/>
</dbReference>
<dbReference type="EMBL" id="JBHLYW010000007">
    <property type="protein sequence ID" value="MFC0076529.1"/>
    <property type="molecule type" value="Genomic_DNA"/>
</dbReference>
<organism evidence="5 6">
    <name type="scientific">Flavobacterium procerum</name>
    <dbReference type="NCBI Taxonomy" id="1455569"/>
    <lineage>
        <taxon>Bacteria</taxon>
        <taxon>Pseudomonadati</taxon>
        <taxon>Bacteroidota</taxon>
        <taxon>Flavobacteriia</taxon>
        <taxon>Flavobacteriales</taxon>
        <taxon>Flavobacteriaceae</taxon>
        <taxon>Flavobacterium</taxon>
    </lineage>
</organism>
<gene>
    <name evidence="5" type="ORF">ACFFLS_05725</name>
</gene>
<proteinExistence type="predicted"/>
<dbReference type="CDD" id="cd00156">
    <property type="entry name" value="REC"/>
    <property type="match status" value="1"/>
</dbReference>
<keyword evidence="6" id="KW-1185">Reference proteome</keyword>
<dbReference type="InterPro" id="IPR001789">
    <property type="entry name" value="Sig_transdc_resp-reg_receiver"/>
</dbReference>
<feature type="modified residue" description="4-aspartylphosphate" evidence="3">
    <location>
        <position position="58"/>
    </location>
</feature>
<dbReference type="Pfam" id="PF00072">
    <property type="entry name" value="Response_reg"/>
    <property type="match status" value="1"/>
</dbReference>
<dbReference type="Gene3D" id="3.40.50.2300">
    <property type="match status" value="1"/>
</dbReference>